<keyword evidence="2" id="KW-1185">Reference proteome</keyword>
<dbReference type="AlphaFoldDB" id="A0A7W4W1D0"/>
<dbReference type="InterPro" id="IPR007061">
    <property type="entry name" value="MST-like"/>
</dbReference>
<sequence length="76" mass="8606">MVAVPEGVLKDYRQGARDALEWKLDGLAERDLRVPRTGTNLLGIAEHALNVEVVYSVRCDDPNPQDDRYATETREH</sequence>
<dbReference type="SUPFAM" id="SSF109854">
    <property type="entry name" value="DinB/YfiT-like putative metalloenzymes"/>
    <property type="match status" value="1"/>
</dbReference>
<name>A0A7W4W1D0_9ACTN</name>
<protein>
    <recommendedName>
        <fullName evidence="3">DUF664 domain-containing protein</fullName>
    </recommendedName>
</protein>
<evidence type="ECO:0000313" key="1">
    <source>
        <dbReference type="EMBL" id="MBB3045666.1"/>
    </source>
</evidence>
<evidence type="ECO:0008006" key="3">
    <source>
        <dbReference type="Google" id="ProtNLM"/>
    </source>
</evidence>
<dbReference type="Proteomes" id="UP000589626">
    <property type="component" value="Unassembled WGS sequence"/>
</dbReference>
<dbReference type="RefSeq" id="WP_183595629.1">
    <property type="nucleotide sequence ID" value="NZ_JACHWR010000016.1"/>
</dbReference>
<evidence type="ECO:0000313" key="2">
    <source>
        <dbReference type="Proteomes" id="UP000589626"/>
    </source>
</evidence>
<proteinExistence type="predicted"/>
<comment type="caution">
    <text evidence="1">The sequence shown here is derived from an EMBL/GenBank/DDBJ whole genome shotgun (WGS) entry which is preliminary data.</text>
</comment>
<dbReference type="InterPro" id="IPR034660">
    <property type="entry name" value="DinB/YfiT-like"/>
</dbReference>
<reference evidence="1 2" key="1">
    <citation type="submission" date="2020-08" db="EMBL/GenBank/DDBJ databases">
        <title>Sequencing the genomes of 1000 actinobacteria strains.</title>
        <authorList>
            <person name="Klenk H.-P."/>
        </authorList>
    </citation>
    <scope>NUCLEOTIDE SEQUENCE [LARGE SCALE GENOMIC DNA]</scope>
    <source>
        <strain evidence="1 2">DSM 105498</strain>
    </source>
</reference>
<accession>A0A7W4W1D0</accession>
<organism evidence="1 2">
    <name type="scientific">Nocardioides soli</name>
    <dbReference type="NCBI Taxonomy" id="1036020"/>
    <lineage>
        <taxon>Bacteria</taxon>
        <taxon>Bacillati</taxon>
        <taxon>Actinomycetota</taxon>
        <taxon>Actinomycetes</taxon>
        <taxon>Propionibacteriales</taxon>
        <taxon>Nocardioidaceae</taxon>
        <taxon>Nocardioides</taxon>
    </lineage>
</organism>
<dbReference type="EMBL" id="JACHWR010000016">
    <property type="protein sequence ID" value="MBB3045666.1"/>
    <property type="molecule type" value="Genomic_DNA"/>
</dbReference>
<dbReference type="Pfam" id="PF04978">
    <property type="entry name" value="MST"/>
    <property type="match status" value="1"/>
</dbReference>
<gene>
    <name evidence="1" type="ORF">FHU40_005526</name>
</gene>